<protein>
    <submittedName>
        <fullName evidence="1">Uncharacterized protein</fullName>
    </submittedName>
</protein>
<keyword evidence="2" id="KW-1185">Reference proteome</keyword>
<organism evidence="1 2">
    <name type="scientific">Pyronema omphalodes (strain CBS 100304)</name>
    <name type="common">Pyronema confluens</name>
    <dbReference type="NCBI Taxonomy" id="1076935"/>
    <lineage>
        <taxon>Eukaryota</taxon>
        <taxon>Fungi</taxon>
        <taxon>Dikarya</taxon>
        <taxon>Ascomycota</taxon>
        <taxon>Pezizomycotina</taxon>
        <taxon>Pezizomycetes</taxon>
        <taxon>Pezizales</taxon>
        <taxon>Pyronemataceae</taxon>
        <taxon>Pyronema</taxon>
    </lineage>
</organism>
<name>U4L831_PYROM</name>
<dbReference type="Proteomes" id="UP000018144">
    <property type="component" value="Unassembled WGS sequence"/>
</dbReference>
<accession>U4L831</accession>
<evidence type="ECO:0000313" key="2">
    <source>
        <dbReference type="Proteomes" id="UP000018144"/>
    </source>
</evidence>
<reference evidence="1 2" key="1">
    <citation type="journal article" date="2013" name="PLoS Genet.">
        <title>The genome and development-dependent transcriptomes of Pyronema confluens: a window into fungal evolution.</title>
        <authorList>
            <person name="Traeger S."/>
            <person name="Altegoer F."/>
            <person name="Freitag M."/>
            <person name="Gabaldon T."/>
            <person name="Kempken F."/>
            <person name="Kumar A."/>
            <person name="Marcet-Houben M."/>
            <person name="Poggeler S."/>
            <person name="Stajich J.E."/>
            <person name="Nowrousian M."/>
        </authorList>
    </citation>
    <scope>NUCLEOTIDE SEQUENCE [LARGE SCALE GENOMIC DNA]</scope>
    <source>
        <strain evidence="2">CBS 100304</strain>
        <tissue evidence="1">Vegetative mycelium</tissue>
    </source>
</reference>
<dbReference type="AlphaFoldDB" id="U4L831"/>
<gene>
    <name evidence="1" type="ORF">PCON_08921</name>
</gene>
<sequence>MVTSEPEVYSTTLPQNLRTTDPLISALANYMIGVQTLFANFAEIKANAGRLGFPNPEELNAGIAPTKYVAMAINYRQHHAALIEDMNQFLYKTVEASGFMSTLKVVGQQIELIEINEQMFQENIKMLENAVNTEEVSTAMQFIPYYCYKKLTTSQ</sequence>
<dbReference type="EMBL" id="HF935457">
    <property type="protein sequence ID" value="CCX09328.1"/>
    <property type="molecule type" value="Genomic_DNA"/>
</dbReference>
<proteinExistence type="predicted"/>
<evidence type="ECO:0000313" key="1">
    <source>
        <dbReference type="EMBL" id="CCX09328.1"/>
    </source>
</evidence>